<comment type="subcellular location">
    <subcellularLocation>
        <location evidence="1">Membrane</location>
        <topology evidence="1">Single-pass membrane protein</topology>
    </subcellularLocation>
</comment>
<evidence type="ECO:0000256" key="2">
    <source>
        <dbReference type="ARBA" id="ARBA00022692"/>
    </source>
</evidence>
<evidence type="ECO:0000313" key="11">
    <source>
        <dbReference type="EMBL" id="TGZ82529.1"/>
    </source>
</evidence>
<feature type="compositionally biased region" description="Low complexity" evidence="9">
    <location>
        <begin position="81"/>
        <end position="98"/>
    </location>
</feature>
<dbReference type="Proteomes" id="UP000298138">
    <property type="component" value="Unassembled WGS sequence"/>
</dbReference>
<feature type="domain" description="RING-type" evidence="10">
    <location>
        <begin position="673"/>
        <end position="716"/>
    </location>
</feature>
<keyword evidence="4 8" id="KW-0863">Zinc-finger</keyword>
<evidence type="ECO:0000256" key="9">
    <source>
        <dbReference type="SAM" id="MobiDB-lite"/>
    </source>
</evidence>
<accession>A0A4S2N0B9</accession>
<organism evidence="11 12">
    <name type="scientific">Ascodesmis nigricans</name>
    <dbReference type="NCBI Taxonomy" id="341454"/>
    <lineage>
        <taxon>Eukaryota</taxon>
        <taxon>Fungi</taxon>
        <taxon>Dikarya</taxon>
        <taxon>Ascomycota</taxon>
        <taxon>Pezizomycotina</taxon>
        <taxon>Pezizomycetes</taxon>
        <taxon>Pezizales</taxon>
        <taxon>Ascodesmidaceae</taxon>
        <taxon>Ascodesmis</taxon>
    </lineage>
</organism>
<dbReference type="InParanoid" id="A0A4S2N0B9"/>
<dbReference type="PROSITE" id="PS50089">
    <property type="entry name" value="ZF_RING_2"/>
    <property type="match status" value="1"/>
</dbReference>
<feature type="compositionally biased region" description="Polar residues" evidence="9">
    <location>
        <begin position="41"/>
        <end position="53"/>
    </location>
</feature>
<feature type="compositionally biased region" description="Low complexity" evidence="9">
    <location>
        <begin position="553"/>
        <end position="563"/>
    </location>
</feature>
<name>A0A4S2N0B9_9PEZI</name>
<evidence type="ECO:0000256" key="7">
    <source>
        <dbReference type="ARBA" id="ARBA00023136"/>
    </source>
</evidence>
<dbReference type="InterPro" id="IPR001841">
    <property type="entry name" value="Znf_RING"/>
</dbReference>
<dbReference type="InterPro" id="IPR051653">
    <property type="entry name" value="E3_ligase_sorting_rcpt"/>
</dbReference>
<keyword evidence="5" id="KW-0862">Zinc</keyword>
<keyword evidence="2" id="KW-0812">Transmembrane</keyword>
<feature type="compositionally biased region" description="Polar residues" evidence="9">
    <location>
        <begin position="17"/>
        <end position="29"/>
    </location>
</feature>
<evidence type="ECO:0000259" key="10">
    <source>
        <dbReference type="PROSITE" id="PS50089"/>
    </source>
</evidence>
<dbReference type="GO" id="GO:0016020">
    <property type="term" value="C:membrane"/>
    <property type="evidence" value="ECO:0007669"/>
    <property type="project" value="UniProtKB-SubCell"/>
</dbReference>
<feature type="compositionally biased region" description="Pro residues" evidence="9">
    <location>
        <begin position="514"/>
        <end position="523"/>
    </location>
</feature>
<keyword evidence="6" id="KW-1133">Transmembrane helix</keyword>
<feature type="compositionally biased region" description="Low complexity" evidence="9">
    <location>
        <begin position="736"/>
        <end position="748"/>
    </location>
</feature>
<proteinExistence type="predicted"/>
<feature type="region of interest" description="Disordered" evidence="9">
    <location>
        <begin position="72"/>
        <end position="300"/>
    </location>
</feature>
<gene>
    <name evidence="11" type="ORF">EX30DRAFT_354602</name>
</gene>
<feature type="region of interest" description="Disordered" evidence="9">
    <location>
        <begin position="459"/>
        <end position="592"/>
    </location>
</feature>
<feature type="compositionally biased region" description="Basic and acidic residues" evidence="9">
    <location>
        <begin position="718"/>
        <end position="730"/>
    </location>
</feature>
<feature type="compositionally biased region" description="Low complexity" evidence="9">
    <location>
        <begin position="247"/>
        <end position="275"/>
    </location>
</feature>
<sequence length="748" mass="80686">MGQGASMPRIAPRRTSRSSGQQAGTASHQPEQRDVAGNNEAARSSGTEDTNSDVAARLRRRRLRTQYMEHLQRIGNRLRPSHSSSTSSASTLAGSSAHRQPDTSTRNRLSGLRFRQRRSRIERSRSPSPPRHNVTTTRRRTLPPISRPIPLDQAPRPGTMSIDDEMMDISPVSTLVPPPRRPSETARRSRMSRARNSITSWPSLLSQELGSMISRPSSRRQSHSTSNPPNTFEPLGLRDPSHMDIDTPVTSLSPSSTTLPSASSRTSDSSALDSPPAGNRSHRHPLFGDLDGMDNHTRARPGEDQAAMLSRLLSVAAATTAASLVGGQQEAISEARDVGGDRNGTDGSFEAFLNTLRNGRLEAALRNGGNELGGGTPAESTEGGMPSLNFFRMFRFGSITSNSQNTNENEEAPARMVPVIIVGIRSVNPRDSGDGEGDDRPTPFFDALANLPMTMPGVERRSRLRNTARRGSASGVSVIPPSSPLASHGLDAMRANSSSSSTQTDNPLNVLPPIGNPTSPPQLPSLRQAGGLMGDNEEFNARRESLRSRASSRRLSSPEPLSPFMRPRTGSQSADRPPNTGRSRRSGQGSTEGTRSWIIYVLGGSYPENHPILTTPSLFTDEPTYEDMTLLSSLLGPAKPPVANKEDVESAGGTFTFASTSAAEYGPGNVERCLVCLADYEDGETCRQLKVCKHIFHQECIDQWLTTGRNSCPLCRGEGVEEKSKQRENDAPAPPNASTTPNLTTAAS</sequence>
<feature type="region of interest" description="Disordered" evidence="9">
    <location>
        <begin position="718"/>
        <end position="748"/>
    </location>
</feature>
<dbReference type="CDD" id="cd16461">
    <property type="entry name" value="RING-H2_EL5-like"/>
    <property type="match status" value="1"/>
</dbReference>
<dbReference type="Gene3D" id="3.30.40.10">
    <property type="entry name" value="Zinc/RING finger domain, C3HC4 (zinc finger)"/>
    <property type="match status" value="1"/>
</dbReference>
<evidence type="ECO:0000256" key="6">
    <source>
        <dbReference type="ARBA" id="ARBA00022989"/>
    </source>
</evidence>
<dbReference type="Pfam" id="PF13639">
    <property type="entry name" value="zf-RING_2"/>
    <property type="match status" value="1"/>
</dbReference>
<evidence type="ECO:0000313" key="12">
    <source>
        <dbReference type="Proteomes" id="UP000298138"/>
    </source>
</evidence>
<keyword evidence="12" id="KW-1185">Reference proteome</keyword>
<dbReference type="PANTHER" id="PTHR47168">
    <property type="entry name" value="RING ZINC FINGER DOMAIN SUPERFAMILY PROTEIN-RELATED"/>
    <property type="match status" value="1"/>
</dbReference>
<dbReference type="PANTHER" id="PTHR47168:SF1">
    <property type="entry name" value="OS02G0798600 PROTEIN"/>
    <property type="match status" value="1"/>
</dbReference>
<evidence type="ECO:0000256" key="1">
    <source>
        <dbReference type="ARBA" id="ARBA00004167"/>
    </source>
</evidence>
<dbReference type="SUPFAM" id="SSF57850">
    <property type="entry name" value="RING/U-box"/>
    <property type="match status" value="1"/>
</dbReference>
<dbReference type="OrthoDB" id="8062037at2759"/>
<feature type="compositionally biased region" description="Polar residues" evidence="9">
    <location>
        <begin position="495"/>
        <end position="507"/>
    </location>
</feature>
<evidence type="ECO:0000256" key="5">
    <source>
        <dbReference type="ARBA" id="ARBA00022833"/>
    </source>
</evidence>
<dbReference type="SMART" id="SM00184">
    <property type="entry name" value="RING"/>
    <property type="match status" value="1"/>
</dbReference>
<feature type="compositionally biased region" description="Polar residues" evidence="9">
    <location>
        <begin position="196"/>
        <end position="209"/>
    </location>
</feature>
<feature type="region of interest" description="Disordered" evidence="9">
    <location>
        <begin position="1"/>
        <end position="55"/>
    </location>
</feature>
<evidence type="ECO:0000256" key="4">
    <source>
        <dbReference type="ARBA" id="ARBA00022771"/>
    </source>
</evidence>
<keyword evidence="3" id="KW-0479">Metal-binding</keyword>
<evidence type="ECO:0000256" key="8">
    <source>
        <dbReference type="PROSITE-ProRule" id="PRU00175"/>
    </source>
</evidence>
<protein>
    <recommendedName>
        <fullName evidence="10">RING-type domain-containing protein</fullName>
    </recommendedName>
</protein>
<evidence type="ECO:0000256" key="3">
    <source>
        <dbReference type="ARBA" id="ARBA00022723"/>
    </source>
</evidence>
<dbReference type="InterPro" id="IPR013083">
    <property type="entry name" value="Znf_RING/FYVE/PHD"/>
</dbReference>
<dbReference type="STRING" id="341454.A0A4S2N0B9"/>
<dbReference type="GO" id="GO:0008270">
    <property type="term" value="F:zinc ion binding"/>
    <property type="evidence" value="ECO:0007669"/>
    <property type="project" value="UniProtKB-KW"/>
</dbReference>
<reference evidence="11 12" key="1">
    <citation type="submission" date="2019-04" db="EMBL/GenBank/DDBJ databases">
        <title>Comparative genomics and transcriptomics to analyze fruiting body development in filamentous ascomycetes.</title>
        <authorList>
            <consortium name="DOE Joint Genome Institute"/>
            <person name="Lutkenhaus R."/>
            <person name="Traeger S."/>
            <person name="Breuer J."/>
            <person name="Kuo A."/>
            <person name="Lipzen A."/>
            <person name="Pangilinan J."/>
            <person name="Dilworth D."/>
            <person name="Sandor L."/>
            <person name="Poggeler S."/>
            <person name="Barry K."/>
            <person name="Grigoriev I.V."/>
            <person name="Nowrousian M."/>
        </authorList>
    </citation>
    <scope>NUCLEOTIDE SEQUENCE [LARGE SCALE GENOMIC DNA]</scope>
    <source>
        <strain evidence="11 12">CBS 389.68</strain>
    </source>
</reference>
<keyword evidence="7" id="KW-0472">Membrane</keyword>
<dbReference type="AlphaFoldDB" id="A0A4S2N0B9"/>
<dbReference type="EMBL" id="ML220115">
    <property type="protein sequence ID" value="TGZ82529.1"/>
    <property type="molecule type" value="Genomic_DNA"/>
</dbReference>